<dbReference type="EMBL" id="LN483072">
    <property type="protein sequence ID" value="CEA09879.1"/>
    <property type="molecule type" value="Genomic_DNA"/>
</dbReference>
<reference evidence="1" key="1">
    <citation type="submission" date="2014-07" db="EMBL/GenBank/DDBJ databases">
        <authorList>
            <person name="Urmite Genomes Urmite Genomes"/>
        </authorList>
    </citation>
    <scope>NUCLEOTIDE SEQUENCE</scope>
    <source>
        <strain evidence="1">11W110_air</strain>
    </source>
</reference>
<dbReference type="PATRIC" id="fig|1461584.3.peg.3225"/>
<dbReference type="AlphaFoldDB" id="A0A078MUH1"/>
<evidence type="ECO:0000313" key="1">
    <source>
        <dbReference type="EMBL" id="CEA09879.1"/>
    </source>
</evidence>
<evidence type="ECO:0008006" key="2">
    <source>
        <dbReference type="Google" id="ProtNLM"/>
    </source>
</evidence>
<sequence>MSPARPDAVLLAWDPELHDRWAGGHRTAAEAAAVRGRALGYWPVGRRRNLAPGTEAWFLIRGTRPGIIGHGATMAMPAVDETGQWFVTVTADALLPAGDQLPLEQVLRETGWQQPPPSGAAVQAADVAVLRRLWQAHLPFRLLPDPLLAVPGSRPPAALRHAAVDRWEHDPELRRLCLGYHGTGCAACGFSFEATYGPLAGGYIQVHRLDPGEGAPDPVSGLVPLCPNCHAVAHLARPDALSPAELRRLIAEHGHLPGQTLDDGQLAAREFAGRLLQADGEAAP</sequence>
<proteinExistence type="predicted"/>
<name>A0A078MUH1_9MICC</name>
<organism evidence="1">
    <name type="scientific">Arthrobacter saudimassiliensis</name>
    <dbReference type="NCBI Taxonomy" id="1461584"/>
    <lineage>
        <taxon>Bacteria</taxon>
        <taxon>Bacillati</taxon>
        <taxon>Actinomycetota</taxon>
        <taxon>Actinomycetes</taxon>
        <taxon>Micrococcales</taxon>
        <taxon>Micrococcaceae</taxon>
        <taxon>Arthrobacter</taxon>
    </lineage>
</organism>
<protein>
    <recommendedName>
        <fullName evidence="2">HNH endonuclease</fullName>
    </recommendedName>
</protein>
<accession>A0A078MUH1</accession>
<gene>
    <name evidence="1" type="ORF">BN1051_03256</name>
</gene>